<protein>
    <submittedName>
        <fullName evidence="2">Aminoglycoside phosphotransferase family protein</fullName>
    </submittedName>
</protein>
<dbReference type="PANTHER" id="PTHR40086:SF1">
    <property type="entry name" value="CELL CYCLE REGULATOR CCRZ"/>
    <property type="match status" value="1"/>
</dbReference>
<name>A0A927C7H1_9BACL</name>
<proteinExistence type="predicted"/>
<evidence type="ECO:0000313" key="2">
    <source>
        <dbReference type="EMBL" id="MBD2860755.1"/>
    </source>
</evidence>
<reference evidence="2" key="1">
    <citation type="submission" date="2020-09" db="EMBL/GenBank/DDBJ databases">
        <title>A novel bacterium of genus Paenibacillus, isolated from South China Sea.</title>
        <authorList>
            <person name="Huang H."/>
            <person name="Mo K."/>
            <person name="Hu Y."/>
        </authorList>
    </citation>
    <scope>NUCLEOTIDE SEQUENCE</scope>
    <source>
        <strain evidence="2">IB182363</strain>
    </source>
</reference>
<gene>
    <name evidence="2" type="ORF">IDH45_01990</name>
</gene>
<dbReference type="Pfam" id="PF01636">
    <property type="entry name" value="APH"/>
    <property type="match status" value="1"/>
</dbReference>
<accession>A0A927C7H1</accession>
<dbReference type="InterPro" id="IPR002575">
    <property type="entry name" value="Aminoglycoside_PTrfase"/>
</dbReference>
<dbReference type="Gene3D" id="3.90.1200.10">
    <property type="match status" value="1"/>
</dbReference>
<dbReference type="RefSeq" id="WP_190924175.1">
    <property type="nucleotide sequence ID" value="NZ_JACXJA010000003.1"/>
</dbReference>
<sequence length="334" mass="38049">MDLKANEQEVAKWAARHAQTLGFSGSSIEAAYIWNPGGFVNQSYRLTDGETVRHLKLAKEDKAPELRQWARISGCLSDRYRAPQLVQEVAQEIVPGYTCGLVFEYLKGEPLSSAPDPLSVIEKVLPLISRLHADEPIRQAVAGMPERQAFTYSDAFTQEYIGRFEEDLEGIKAGRQLLSFVSDATMAWFDAEVARLKRLVEEHPSFRKQAADLAHNDLNWQNILVGENGEYWVIDWDDLSVAGDAAMDYSVLLWPLYRTPDWPVWQERVSRLAGEDAAERMEVYFRAKLLDDVIDVLADYVEAEHIPDVKEVTQERARAIHLRAYPEYLKLYGT</sequence>
<dbReference type="PANTHER" id="PTHR40086">
    <property type="entry name" value="PHOSPHOTRANSFERASE YTMP-RELATED"/>
    <property type="match status" value="1"/>
</dbReference>
<dbReference type="Proteomes" id="UP000639396">
    <property type="component" value="Unassembled WGS sequence"/>
</dbReference>
<dbReference type="AlphaFoldDB" id="A0A927C7H1"/>
<evidence type="ECO:0000313" key="3">
    <source>
        <dbReference type="Proteomes" id="UP000639396"/>
    </source>
</evidence>
<keyword evidence="3" id="KW-1185">Reference proteome</keyword>
<dbReference type="EMBL" id="JACXJA010000003">
    <property type="protein sequence ID" value="MBD2860755.1"/>
    <property type="molecule type" value="Genomic_DNA"/>
</dbReference>
<evidence type="ECO:0000259" key="1">
    <source>
        <dbReference type="Pfam" id="PF01636"/>
    </source>
</evidence>
<feature type="domain" description="Aminoglycoside phosphotransferase" evidence="1">
    <location>
        <begin position="36"/>
        <end position="281"/>
    </location>
</feature>
<dbReference type="SUPFAM" id="SSF56112">
    <property type="entry name" value="Protein kinase-like (PK-like)"/>
    <property type="match status" value="1"/>
</dbReference>
<dbReference type="InterPro" id="IPR052077">
    <property type="entry name" value="CcrZ_PhaseVar_Mediator"/>
</dbReference>
<dbReference type="InterPro" id="IPR011009">
    <property type="entry name" value="Kinase-like_dom_sf"/>
</dbReference>
<organism evidence="2 3">
    <name type="scientific">Paenibacillus oceani</name>
    <dbReference type="NCBI Taxonomy" id="2772510"/>
    <lineage>
        <taxon>Bacteria</taxon>
        <taxon>Bacillati</taxon>
        <taxon>Bacillota</taxon>
        <taxon>Bacilli</taxon>
        <taxon>Bacillales</taxon>
        <taxon>Paenibacillaceae</taxon>
        <taxon>Paenibacillus</taxon>
    </lineage>
</organism>
<comment type="caution">
    <text evidence="2">The sequence shown here is derived from an EMBL/GenBank/DDBJ whole genome shotgun (WGS) entry which is preliminary data.</text>
</comment>